<feature type="region of interest" description="Disordered" evidence="1">
    <location>
        <begin position="209"/>
        <end position="332"/>
    </location>
</feature>
<dbReference type="Proteomes" id="UP001487740">
    <property type="component" value="Unassembled WGS sequence"/>
</dbReference>
<protein>
    <submittedName>
        <fullName evidence="2">Uncharacterized protein</fullName>
    </submittedName>
</protein>
<reference evidence="2 3" key="1">
    <citation type="submission" date="2023-03" db="EMBL/GenBank/DDBJ databases">
        <title>High-quality genome of Scylla paramamosain provides insights in environmental adaptation.</title>
        <authorList>
            <person name="Zhang L."/>
        </authorList>
    </citation>
    <scope>NUCLEOTIDE SEQUENCE [LARGE SCALE GENOMIC DNA]</scope>
    <source>
        <strain evidence="2">LZ_2023a</strain>
        <tissue evidence="2">Muscle</tissue>
    </source>
</reference>
<feature type="region of interest" description="Disordered" evidence="1">
    <location>
        <begin position="21"/>
        <end position="68"/>
    </location>
</feature>
<comment type="caution">
    <text evidence="2">The sequence shown here is derived from an EMBL/GenBank/DDBJ whole genome shotgun (WGS) entry which is preliminary data.</text>
</comment>
<evidence type="ECO:0000313" key="3">
    <source>
        <dbReference type="Proteomes" id="UP001487740"/>
    </source>
</evidence>
<accession>A0AAW0TIR2</accession>
<organism evidence="2 3">
    <name type="scientific">Scylla paramamosain</name>
    <name type="common">Mud crab</name>
    <dbReference type="NCBI Taxonomy" id="85552"/>
    <lineage>
        <taxon>Eukaryota</taxon>
        <taxon>Metazoa</taxon>
        <taxon>Ecdysozoa</taxon>
        <taxon>Arthropoda</taxon>
        <taxon>Crustacea</taxon>
        <taxon>Multicrustacea</taxon>
        <taxon>Malacostraca</taxon>
        <taxon>Eumalacostraca</taxon>
        <taxon>Eucarida</taxon>
        <taxon>Decapoda</taxon>
        <taxon>Pleocyemata</taxon>
        <taxon>Brachyura</taxon>
        <taxon>Eubrachyura</taxon>
        <taxon>Portunoidea</taxon>
        <taxon>Portunidae</taxon>
        <taxon>Portuninae</taxon>
        <taxon>Scylla</taxon>
    </lineage>
</organism>
<dbReference type="EMBL" id="JARAKH010000030">
    <property type="protein sequence ID" value="KAK8387003.1"/>
    <property type="molecule type" value="Genomic_DNA"/>
</dbReference>
<feature type="compositionally biased region" description="Basic and acidic residues" evidence="1">
    <location>
        <begin position="235"/>
        <end position="247"/>
    </location>
</feature>
<keyword evidence="3" id="KW-1185">Reference proteome</keyword>
<name>A0AAW0TIR2_SCYPA</name>
<dbReference type="AlphaFoldDB" id="A0AAW0TIR2"/>
<sequence length="429" mass="49728">MHTPESGDGLFQDLSVYEKEPRVGGLKHSPCPIGKKKTHTVKRQHSSRRTSWKKSGKGDYLEDSQEDDDLPVESFLSYIEIKEEPVDASLINDNGAMSSMQEDSLTSNENGSTDSVYSYENRVAMELLYNAVSDEQMQLKSSRAAAAQRARRRKQLKKMTEEEIKARRAAAARAQRKNRQKRLEMMTEDQRAAYRSAVATAQRMRRHLRLEKMTEEERRSERALQSSLAAKRRREREEKMTKEELQARRAAAAAMQRRKRQMKREQMSEEELRERRASEAAVRRQRRQASTKEEEGEAESPGESAKRGRRHRQKEYSEKGEEFQPQGQTTGVVQHDYYHYRKEYGVEGQPPPNMEGDPTPENLMVQILMQAQNAAAHQSYQDDRMKMETPGHHYPTPNQLVEAHHIAASYAMGQAYQEMPQNDRKDMMY</sequence>
<feature type="compositionally biased region" description="Basic and acidic residues" evidence="1">
    <location>
        <begin position="210"/>
        <end position="222"/>
    </location>
</feature>
<feature type="compositionally biased region" description="Basic residues" evidence="1">
    <location>
        <begin position="34"/>
        <end position="55"/>
    </location>
</feature>
<proteinExistence type="predicted"/>
<feature type="compositionally biased region" description="Basic and acidic residues" evidence="1">
    <location>
        <begin position="263"/>
        <end position="282"/>
    </location>
</feature>
<evidence type="ECO:0000256" key="1">
    <source>
        <dbReference type="SAM" id="MobiDB-lite"/>
    </source>
</evidence>
<gene>
    <name evidence="2" type="ORF">O3P69_017981</name>
</gene>
<evidence type="ECO:0000313" key="2">
    <source>
        <dbReference type="EMBL" id="KAK8387003.1"/>
    </source>
</evidence>